<proteinExistence type="predicted"/>
<evidence type="ECO:0000313" key="2">
    <source>
        <dbReference type="EMBL" id="THU79398.1"/>
    </source>
</evidence>
<evidence type="ECO:0000313" key="3">
    <source>
        <dbReference type="Proteomes" id="UP000297245"/>
    </source>
</evidence>
<dbReference type="Proteomes" id="UP000297245">
    <property type="component" value="Unassembled WGS sequence"/>
</dbReference>
<feature type="region of interest" description="Disordered" evidence="1">
    <location>
        <begin position="99"/>
        <end position="126"/>
    </location>
</feature>
<accession>A0A4S8KV95</accession>
<name>A0A4S8KV95_DENBC</name>
<reference evidence="2 3" key="1">
    <citation type="journal article" date="2019" name="Nat. Ecol. Evol.">
        <title>Megaphylogeny resolves global patterns of mushroom evolution.</title>
        <authorList>
            <person name="Varga T."/>
            <person name="Krizsan K."/>
            <person name="Foldi C."/>
            <person name="Dima B."/>
            <person name="Sanchez-Garcia M."/>
            <person name="Sanchez-Ramirez S."/>
            <person name="Szollosi G.J."/>
            <person name="Szarkandi J.G."/>
            <person name="Papp V."/>
            <person name="Albert L."/>
            <person name="Andreopoulos W."/>
            <person name="Angelini C."/>
            <person name="Antonin V."/>
            <person name="Barry K.W."/>
            <person name="Bougher N.L."/>
            <person name="Buchanan P."/>
            <person name="Buyck B."/>
            <person name="Bense V."/>
            <person name="Catcheside P."/>
            <person name="Chovatia M."/>
            <person name="Cooper J."/>
            <person name="Damon W."/>
            <person name="Desjardin D."/>
            <person name="Finy P."/>
            <person name="Geml J."/>
            <person name="Haridas S."/>
            <person name="Hughes K."/>
            <person name="Justo A."/>
            <person name="Karasinski D."/>
            <person name="Kautmanova I."/>
            <person name="Kiss B."/>
            <person name="Kocsube S."/>
            <person name="Kotiranta H."/>
            <person name="LaButti K.M."/>
            <person name="Lechner B.E."/>
            <person name="Liimatainen K."/>
            <person name="Lipzen A."/>
            <person name="Lukacs Z."/>
            <person name="Mihaltcheva S."/>
            <person name="Morgado L.N."/>
            <person name="Niskanen T."/>
            <person name="Noordeloos M.E."/>
            <person name="Ohm R.A."/>
            <person name="Ortiz-Santana B."/>
            <person name="Ovrebo C."/>
            <person name="Racz N."/>
            <person name="Riley R."/>
            <person name="Savchenko A."/>
            <person name="Shiryaev A."/>
            <person name="Soop K."/>
            <person name="Spirin V."/>
            <person name="Szebenyi C."/>
            <person name="Tomsovsky M."/>
            <person name="Tulloss R.E."/>
            <person name="Uehling J."/>
            <person name="Grigoriev I.V."/>
            <person name="Vagvolgyi C."/>
            <person name="Papp T."/>
            <person name="Martin F.M."/>
            <person name="Miettinen O."/>
            <person name="Hibbett D.S."/>
            <person name="Nagy L.G."/>
        </authorList>
    </citation>
    <scope>NUCLEOTIDE SEQUENCE [LARGE SCALE GENOMIC DNA]</scope>
    <source>
        <strain evidence="2 3">CBS 962.96</strain>
    </source>
</reference>
<organism evidence="2 3">
    <name type="scientific">Dendrothele bispora (strain CBS 962.96)</name>
    <dbReference type="NCBI Taxonomy" id="1314807"/>
    <lineage>
        <taxon>Eukaryota</taxon>
        <taxon>Fungi</taxon>
        <taxon>Dikarya</taxon>
        <taxon>Basidiomycota</taxon>
        <taxon>Agaricomycotina</taxon>
        <taxon>Agaricomycetes</taxon>
        <taxon>Agaricomycetidae</taxon>
        <taxon>Agaricales</taxon>
        <taxon>Agaricales incertae sedis</taxon>
        <taxon>Dendrothele</taxon>
    </lineage>
</organism>
<feature type="region of interest" description="Disordered" evidence="1">
    <location>
        <begin position="1"/>
        <end position="59"/>
    </location>
</feature>
<sequence length="126" mass="14166">MSSNERSSPPPSYGSDFSGGANLGQFDRTIIGGNQNHDHRGWSSDIIHHDSRSFGTINGKYTEKDNRRIHRNIENAQTYYEDNSGWNHYSEDARVTIAAQQRPAPDQNAQSNRPRNSPGVRVNIVI</sequence>
<evidence type="ECO:0000256" key="1">
    <source>
        <dbReference type="SAM" id="MobiDB-lite"/>
    </source>
</evidence>
<gene>
    <name evidence="2" type="ORF">K435DRAFT_528313</name>
</gene>
<protein>
    <submittedName>
        <fullName evidence="2">Uncharacterized protein</fullName>
    </submittedName>
</protein>
<dbReference type="AlphaFoldDB" id="A0A4S8KV95"/>
<dbReference type="EMBL" id="ML180030">
    <property type="protein sequence ID" value="THU79398.1"/>
    <property type="molecule type" value="Genomic_DNA"/>
</dbReference>
<feature type="compositionally biased region" description="Basic and acidic residues" evidence="1">
    <location>
        <begin position="36"/>
        <end position="52"/>
    </location>
</feature>
<keyword evidence="3" id="KW-1185">Reference proteome</keyword>